<proteinExistence type="predicted"/>
<feature type="repeat" description="ANK" evidence="3">
    <location>
        <begin position="375"/>
        <end position="407"/>
    </location>
</feature>
<dbReference type="InterPro" id="IPR051165">
    <property type="entry name" value="Multifunctional_ANK_Repeat"/>
</dbReference>
<keyword evidence="4" id="KW-1185">Reference proteome</keyword>
<protein>
    <submittedName>
        <fullName evidence="5">Serine/threonine-protein phosphatase 6 regulatory ankyrin repeat subunit A</fullName>
    </submittedName>
</protein>
<dbReference type="RefSeq" id="XP_012941148.1">
    <property type="nucleotide sequence ID" value="XM_013085694.2"/>
</dbReference>
<accession>A0ABM1A5D7</accession>
<dbReference type="PROSITE" id="PS50088">
    <property type="entry name" value="ANK_REPEAT"/>
    <property type="match status" value="2"/>
</dbReference>
<keyword evidence="1" id="KW-0677">Repeat</keyword>
<evidence type="ECO:0000256" key="3">
    <source>
        <dbReference type="PROSITE-ProRule" id="PRU00023"/>
    </source>
</evidence>
<dbReference type="Gene3D" id="1.25.40.20">
    <property type="entry name" value="Ankyrin repeat-containing domain"/>
    <property type="match status" value="3"/>
</dbReference>
<dbReference type="Pfam" id="PF12796">
    <property type="entry name" value="Ank_2"/>
    <property type="match status" value="2"/>
</dbReference>
<dbReference type="PANTHER" id="PTHR24123">
    <property type="entry name" value="ANKYRIN REPEAT-CONTAINING"/>
    <property type="match status" value="1"/>
</dbReference>
<dbReference type="SMART" id="SM00248">
    <property type="entry name" value="ANK"/>
    <property type="match status" value="5"/>
</dbReference>
<evidence type="ECO:0000256" key="1">
    <source>
        <dbReference type="ARBA" id="ARBA00022737"/>
    </source>
</evidence>
<name>A0ABM1A5D7_APLCA</name>
<dbReference type="SUPFAM" id="SSF48403">
    <property type="entry name" value="Ankyrin repeat"/>
    <property type="match status" value="2"/>
</dbReference>
<gene>
    <name evidence="5" type="primary">LOC101853572</name>
</gene>
<dbReference type="Proteomes" id="UP000694888">
    <property type="component" value="Unplaced"/>
</dbReference>
<organism evidence="4 5">
    <name type="scientific">Aplysia californica</name>
    <name type="common">California sea hare</name>
    <dbReference type="NCBI Taxonomy" id="6500"/>
    <lineage>
        <taxon>Eukaryota</taxon>
        <taxon>Metazoa</taxon>
        <taxon>Spiralia</taxon>
        <taxon>Lophotrochozoa</taxon>
        <taxon>Mollusca</taxon>
        <taxon>Gastropoda</taxon>
        <taxon>Heterobranchia</taxon>
        <taxon>Euthyneura</taxon>
        <taxon>Tectipleura</taxon>
        <taxon>Aplysiida</taxon>
        <taxon>Aplysioidea</taxon>
        <taxon>Aplysiidae</taxon>
        <taxon>Aplysia</taxon>
    </lineage>
</organism>
<keyword evidence="2 3" id="KW-0040">ANK repeat</keyword>
<evidence type="ECO:0000313" key="4">
    <source>
        <dbReference type="Proteomes" id="UP000694888"/>
    </source>
</evidence>
<evidence type="ECO:0000256" key="2">
    <source>
        <dbReference type="ARBA" id="ARBA00023043"/>
    </source>
</evidence>
<sequence>MAAGNASKLQDYIKLGDLKAVKKLMAPFTSSDSIREIESMFSETDPINLAINCREEHIAIYLVEKGFSVDRIYQSVSERCDQWCYSKHGDYKCPAEYDASDNAAQRKMHKLKDLIDAIRAGRRKPGDGLLETTLPQTNNRLDLMHKPEPPSQVKPQFQRIQLPKTTKEKPKSAAYEAVNLLQRYGSKFTTKDGWTLLHRSATSTPAHIYVMASNGVPVNVQNSNGDTALHLAVKADNYDTTEALLQCCADLTIRNKMGQTPADLANDDIYDLLQKCEQGAVSMVQTGKAKSLARHLPTFWTHLDCQVKDGLSLLQLGMVKVNEDENVADCCRILQDFRDSSELIHCVLAENVPRLHEILSSRRDYTVNTRFKDKYGKTLLSHAIESNNLDIVKMLVAAGARVNGVRVRENGKSAHTVPLFHKCLRKDLQPEIAHFIHSVQDASEMLEKDHKGNTALLRAVEEGATDRLIDWLLVAENGLSLTQRNESGMNARELAVSKGRSDIVQTIDKFVLQQRGKFFLVKLPVHFYGMDNLQFTDEQLGKTLLEVVEEGKDSDDIKALRHYSEIEFRGITLFQAAAKGDLADVKTHNVGNFQDKNGYTALIRAIVFQQLEVTKYLCTSRPVLKSMPDNCNRYPLHYACALPEQIGKEFIKVLLERKPEDIEKRRDKDGVFPVEYRDMRNTSKVQQMLSEARTLDAQGREGSPLAQMSDGAVDLLPVA</sequence>
<reference evidence="5" key="1">
    <citation type="submission" date="2025-08" db="UniProtKB">
        <authorList>
            <consortium name="RefSeq"/>
        </authorList>
    </citation>
    <scope>IDENTIFICATION</scope>
</reference>
<dbReference type="Pfam" id="PF13606">
    <property type="entry name" value="Ank_3"/>
    <property type="match status" value="1"/>
</dbReference>
<dbReference type="GeneID" id="101853572"/>
<dbReference type="PANTHER" id="PTHR24123:SF33">
    <property type="entry name" value="PROTEIN HOS4"/>
    <property type="match status" value="1"/>
</dbReference>
<dbReference type="InterPro" id="IPR036770">
    <property type="entry name" value="Ankyrin_rpt-contain_sf"/>
</dbReference>
<dbReference type="InterPro" id="IPR002110">
    <property type="entry name" value="Ankyrin_rpt"/>
</dbReference>
<evidence type="ECO:0000313" key="5">
    <source>
        <dbReference type="RefSeq" id="XP_012941148.1"/>
    </source>
</evidence>
<dbReference type="PROSITE" id="PS50297">
    <property type="entry name" value="ANK_REP_REGION"/>
    <property type="match status" value="2"/>
</dbReference>
<feature type="repeat" description="ANK" evidence="3">
    <location>
        <begin position="224"/>
        <end position="256"/>
    </location>
</feature>